<dbReference type="Proteomes" id="UP000683925">
    <property type="component" value="Unassembled WGS sequence"/>
</dbReference>
<comment type="caution">
    <text evidence="3">The sequence shown here is derived from an EMBL/GenBank/DDBJ whole genome shotgun (WGS) entry which is preliminary data.</text>
</comment>
<name>A0A8S1XTC6_PAROT</name>
<evidence type="ECO:0008006" key="5">
    <source>
        <dbReference type="Google" id="ProtNLM"/>
    </source>
</evidence>
<feature type="transmembrane region" description="Helical" evidence="2">
    <location>
        <begin position="84"/>
        <end position="106"/>
    </location>
</feature>
<evidence type="ECO:0000313" key="4">
    <source>
        <dbReference type="Proteomes" id="UP000683925"/>
    </source>
</evidence>
<feature type="coiled-coil region" evidence="1">
    <location>
        <begin position="324"/>
        <end position="383"/>
    </location>
</feature>
<keyword evidence="2" id="KW-0812">Transmembrane</keyword>
<evidence type="ECO:0000313" key="3">
    <source>
        <dbReference type="EMBL" id="CAD8204571.1"/>
    </source>
</evidence>
<evidence type="ECO:0000256" key="2">
    <source>
        <dbReference type="SAM" id="Phobius"/>
    </source>
</evidence>
<dbReference type="AlphaFoldDB" id="A0A8S1XTC6"/>
<gene>
    <name evidence="3" type="ORF">POCTA_138.1.T1330054</name>
</gene>
<keyword evidence="4" id="KW-1185">Reference proteome</keyword>
<keyword evidence="2" id="KW-1133">Transmembrane helix</keyword>
<reference evidence="3" key="1">
    <citation type="submission" date="2021-01" db="EMBL/GenBank/DDBJ databases">
        <authorList>
            <consortium name="Genoscope - CEA"/>
            <person name="William W."/>
        </authorList>
    </citation>
    <scope>NUCLEOTIDE SEQUENCE</scope>
</reference>
<dbReference type="OMA" id="YNYGYSC"/>
<evidence type="ECO:0000256" key="1">
    <source>
        <dbReference type="SAM" id="Coils"/>
    </source>
</evidence>
<feature type="transmembrane region" description="Helical" evidence="2">
    <location>
        <begin position="58"/>
        <end position="77"/>
    </location>
</feature>
<keyword evidence="2" id="KW-0472">Membrane</keyword>
<keyword evidence="1" id="KW-0175">Coiled coil</keyword>
<feature type="transmembrane region" description="Helical" evidence="2">
    <location>
        <begin position="136"/>
        <end position="154"/>
    </location>
</feature>
<protein>
    <recommendedName>
        <fullName evidence="5">Transmembrane protein</fullName>
    </recommendedName>
</protein>
<feature type="transmembrane region" description="Helical" evidence="2">
    <location>
        <begin position="31"/>
        <end position="52"/>
    </location>
</feature>
<dbReference type="OrthoDB" id="306818at2759"/>
<accession>A0A8S1XTC6</accession>
<feature type="transmembrane region" description="Helical" evidence="2">
    <location>
        <begin position="160"/>
        <end position="178"/>
    </location>
</feature>
<sequence>MFNLFRKWTLSFYDPSLEFQFQEKFNVQRLYFFRSSLALGFFVLFISMLVFIIQDAQIHIIILIAIFTIAQIVLLFFSRQLQPYLKNIFTLMFVSYVAGGVLVTYAKDNVPLYNYGYSCSLLFSTLLQYCDFKHKALFIFSSSYIGLGLFVEFSVDQLPYIVFSILMTFIQGIMTYLFEYTLRQEFTQQITIKSQQSIIYEFVQDPLFAISFNKKINSFVLEFINKTFESSFQKEYHGNQFKEFLRTYTIGTNTCDNSNSIGLNKQSHKQLNLEEYLFDLINNQKLGQDQNNICIQAIGDEGTLNIEIARVQYQRSILILIIRKNQVKLQIEKYENNIKALKQKFQQALILIGSTLEANYLQLNKLEKNLDIHNKALRKQYCNIEFLLNFIKNHLVYLQKGRMSFLKQQIEQLTINKLNRALSNYFIHYCQQNSKKFDLDCPVDVEKQIIYLNAKLLTQLLINCFNKIIRISESHSVIQMKIKQKVEKHLNFIRDLNLIQFSYIFEHKNQIDKMDSQFYQQIDPNSLDPPEIECIVNQIILNILSPLNIIQVQSIFQENQQNYKTTLQFLIYTDQTQLDPSYTKYIQNSN</sequence>
<proteinExistence type="predicted"/>
<dbReference type="EMBL" id="CAJJDP010000134">
    <property type="protein sequence ID" value="CAD8204571.1"/>
    <property type="molecule type" value="Genomic_DNA"/>
</dbReference>
<organism evidence="3 4">
    <name type="scientific">Paramecium octaurelia</name>
    <dbReference type="NCBI Taxonomy" id="43137"/>
    <lineage>
        <taxon>Eukaryota</taxon>
        <taxon>Sar</taxon>
        <taxon>Alveolata</taxon>
        <taxon>Ciliophora</taxon>
        <taxon>Intramacronucleata</taxon>
        <taxon>Oligohymenophorea</taxon>
        <taxon>Peniculida</taxon>
        <taxon>Parameciidae</taxon>
        <taxon>Paramecium</taxon>
    </lineage>
</organism>